<dbReference type="InterPro" id="IPR019734">
    <property type="entry name" value="TPR_rpt"/>
</dbReference>
<dbReference type="InterPro" id="IPR011990">
    <property type="entry name" value="TPR-like_helical_dom_sf"/>
</dbReference>
<proteinExistence type="predicted"/>
<keyword evidence="4" id="KW-0472">Membrane</keyword>
<organism evidence="5">
    <name type="scientific">Salix viminalis</name>
    <name type="common">Common osier</name>
    <name type="synonym">Basket willow</name>
    <dbReference type="NCBI Taxonomy" id="40686"/>
    <lineage>
        <taxon>Eukaryota</taxon>
        <taxon>Viridiplantae</taxon>
        <taxon>Streptophyta</taxon>
        <taxon>Embryophyta</taxon>
        <taxon>Tracheophyta</taxon>
        <taxon>Spermatophyta</taxon>
        <taxon>Magnoliopsida</taxon>
        <taxon>eudicotyledons</taxon>
        <taxon>Gunneridae</taxon>
        <taxon>Pentapetalae</taxon>
        <taxon>rosids</taxon>
        <taxon>fabids</taxon>
        <taxon>Malpighiales</taxon>
        <taxon>Salicaceae</taxon>
        <taxon>Saliceae</taxon>
        <taxon>Salix</taxon>
    </lineage>
</organism>
<keyword evidence="4" id="KW-1133">Transmembrane helix</keyword>
<dbReference type="Gene3D" id="1.25.40.10">
    <property type="entry name" value="Tetratricopeptide repeat domain"/>
    <property type="match status" value="2"/>
</dbReference>
<dbReference type="EMBL" id="CAADRP010000248">
    <property type="protein sequence ID" value="VFU25794.1"/>
    <property type="molecule type" value="Genomic_DNA"/>
</dbReference>
<dbReference type="InterPro" id="IPR050498">
    <property type="entry name" value="Ycf3"/>
</dbReference>
<evidence type="ECO:0000313" key="5">
    <source>
        <dbReference type="EMBL" id="VFU25794.1"/>
    </source>
</evidence>
<evidence type="ECO:0000256" key="4">
    <source>
        <dbReference type="SAM" id="Phobius"/>
    </source>
</evidence>
<accession>A0A6N2KCR2</accession>
<dbReference type="SUPFAM" id="SSF48452">
    <property type="entry name" value="TPR-like"/>
    <property type="match status" value="1"/>
</dbReference>
<keyword evidence="1" id="KW-0677">Repeat</keyword>
<dbReference type="SMART" id="SM00028">
    <property type="entry name" value="TPR"/>
    <property type="match status" value="2"/>
</dbReference>
<sequence>MDKKMIFDLLLQAGLILFGVFMFLAMHNIPQKFLSKLRNRNRADLQARRHFVRGAQLLAQARSPSNTRSTATSLAKQAEDEANKAISLDPKDAASHILKALSLDLQGFRTSALESLNVALSPLAIKSLSESERGDALFKRAELAMGMNRRGRVDSSIQDLTEAVKTNKENAKAFCLLGECYEAKKMREEAKDAYQEALRLQPELASAKEKLELLRA</sequence>
<dbReference type="PANTHER" id="PTHR44858:SF1">
    <property type="entry name" value="UDP-N-ACETYLGLUCOSAMINE--PEPTIDE N-ACETYLGLUCOSAMINYLTRANSFERASE SPINDLY-RELATED"/>
    <property type="match status" value="1"/>
</dbReference>
<protein>
    <submittedName>
        <fullName evidence="5">Uncharacterized protein</fullName>
    </submittedName>
</protein>
<feature type="repeat" description="TPR" evidence="3">
    <location>
        <begin position="171"/>
        <end position="204"/>
    </location>
</feature>
<reference evidence="5" key="1">
    <citation type="submission" date="2019-03" db="EMBL/GenBank/DDBJ databases">
        <authorList>
            <person name="Mank J."/>
            <person name="Almeida P."/>
        </authorList>
    </citation>
    <scope>NUCLEOTIDE SEQUENCE</scope>
    <source>
        <strain evidence="5">78183</strain>
    </source>
</reference>
<dbReference type="AlphaFoldDB" id="A0A6N2KCR2"/>
<dbReference type="PANTHER" id="PTHR44858">
    <property type="entry name" value="TETRATRICOPEPTIDE REPEAT PROTEIN 6"/>
    <property type="match status" value="1"/>
</dbReference>
<dbReference type="PROSITE" id="PS50005">
    <property type="entry name" value="TPR"/>
    <property type="match status" value="1"/>
</dbReference>
<gene>
    <name evidence="5" type="ORF">SVIM_LOCUS63459</name>
</gene>
<evidence type="ECO:0000256" key="1">
    <source>
        <dbReference type="ARBA" id="ARBA00022737"/>
    </source>
</evidence>
<feature type="transmembrane region" description="Helical" evidence="4">
    <location>
        <begin position="6"/>
        <end position="26"/>
    </location>
</feature>
<evidence type="ECO:0000256" key="2">
    <source>
        <dbReference type="ARBA" id="ARBA00022803"/>
    </source>
</evidence>
<evidence type="ECO:0000256" key="3">
    <source>
        <dbReference type="PROSITE-ProRule" id="PRU00339"/>
    </source>
</evidence>
<name>A0A6N2KCR2_SALVM</name>
<keyword evidence="4" id="KW-0812">Transmembrane</keyword>
<keyword evidence="2 3" id="KW-0802">TPR repeat</keyword>
<dbReference type="Pfam" id="PF00515">
    <property type="entry name" value="TPR_1"/>
    <property type="match status" value="1"/>
</dbReference>